<protein>
    <submittedName>
        <fullName evidence="3">DUF3153 domain-containing protein</fullName>
    </submittedName>
</protein>
<dbReference type="Pfam" id="PF11353">
    <property type="entry name" value="DUF3153"/>
    <property type="match status" value="1"/>
</dbReference>
<reference evidence="3" key="1">
    <citation type="submission" date="2022-06" db="EMBL/GenBank/DDBJ databases">
        <title>Genome sequence of Phormidium yuhuli AB48 isolated from an industrial photobioreactor environment.</title>
        <authorList>
            <person name="Qiu Y."/>
            <person name="Noonan A.J.C."/>
            <person name="Dofher K."/>
            <person name="Koch M."/>
            <person name="Kieft B."/>
            <person name="Lin X."/>
            <person name="Ziels R.M."/>
            <person name="Hallam S.J."/>
        </authorList>
    </citation>
    <scope>NUCLEOTIDE SEQUENCE</scope>
    <source>
        <strain evidence="3">AB48</strain>
    </source>
</reference>
<dbReference type="RefSeq" id="WP_252661515.1">
    <property type="nucleotide sequence ID" value="NZ_CP098611.1"/>
</dbReference>
<keyword evidence="2" id="KW-1133">Transmembrane helix</keyword>
<organism evidence="3 4">
    <name type="scientific">Phormidium yuhuli AB48</name>
    <dbReference type="NCBI Taxonomy" id="2940671"/>
    <lineage>
        <taxon>Bacteria</taxon>
        <taxon>Bacillati</taxon>
        <taxon>Cyanobacteriota</taxon>
        <taxon>Cyanophyceae</taxon>
        <taxon>Oscillatoriophycideae</taxon>
        <taxon>Oscillatoriales</taxon>
        <taxon>Oscillatoriaceae</taxon>
        <taxon>Phormidium</taxon>
        <taxon>Phormidium yuhuli</taxon>
    </lineage>
</organism>
<feature type="compositionally biased region" description="Polar residues" evidence="1">
    <location>
        <begin position="274"/>
        <end position="290"/>
    </location>
</feature>
<dbReference type="InterPro" id="IPR021499">
    <property type="entry name" value="DUF3153"/>
</dbReference>
<evidence type="ECO:0000313" key="3">
    <source>
        <dbReference type="EMBL" id="USR89998.1"/>
    </source>
</evidence>
<evidence type="ECO:0000256" key="2">
    <source>
        <dbReference type="SAM" id="Phobius"/>
    </source>
</evidence>
<keyword evidence="4" id="KW-1185">Reference proteome</keyword>
<evidence type="ECO:0000313" key="4">
    <source>
        <dbReference type="Proteomes" id="UP001056708"/>
    </source>
</evidence>
<keyword evidence="2" id="KW-0472">Membrane</keyword>
<proteinExistence type="predicted"/>
<feature type="region of interest" description="Disordered" evidence="1">
    <location>
        <begin position="269"/>
        <end position="290"/>
    </location>
</feature>
<evidence type="ECO:0000256" key="1">
    <source>
        <dbReference type="SAM" id="MobiDB-lite"/>
    </source>
</evidence>
<gene>
    <name evidence="3" type="ORF">NEA10_14200</name>
</gene>
<sequence>MNFLKSVLTPIYAAIAAALFSRLGRVRRSRPLIIATLTALLLSGCVRYDVGIHFDSQTHGDIIQDVTLSQRFVNLSGTTVDRWTESLKRRARSLQGSTQQIGDRRWRVVIPFNNGDDLVYKFEQFFNPLDSHGPTPDPTQEIPELETHLTLDQQNFIFAISNHLSLDVDLRALGVLSTEGNLLISPTGLVDLSFRLITPWGAQLATVSGPNSPTFEETTLIWPLEPGETQHLEVDFWVPSPIGIGALLIILLVAIASYLKETVLPALGLGRSPRATTPTPGEQPSETPSS</sequence>
<dbReference type="Proteomes" id="UP001056708">
    <property type="component" value="Chromosome"/>
</dbReference>
<keyword evidence="2" id="KW-0812">Transmembrane</keyword>
<feature type="transmembrane region" description="Helical" evidence="2">
    <location>
        <begin position="236"/>
        <end position="259"/>
    </location>
</feature>
<name>A0ABY5ALB6_9CYAN</name>
<accession>A0ABY5ALB6</accession>
<dbReference type="EMBL" id="CP098611">
    <property type="protein sequence ID" value="USR89998.1"/>
    <property type="molecule type" value="Genomic_DNA"/>
</dbReference>